<keyword evidence="3" id="KW-0378">Hydrolase</keyword>
<comment type="subunit">
    <text evidence="2">Homotetramer.</text>
</comment>
<dbReference type="CDD" id="cd03444">
    <property type="entry name" value="Thioesterase_II_repeat1"/>
    <property type="match status" value="1"/>
</dbReference>
<evidence type="ECO:0000256" key="8">
    <source>
        <dbReference type="ARBA" id="ARBA00079653"/>
    </source>
</evidence>
<keyword evidence="4" id="KW-0443">Lipid metabolism</keyword>
<dbReference type="NCBIfam" id="TIGR00189">
    <property type="entry name" value="tesB"/>
    <property type="match status" value="1"/>
</dbReference>
<dbReference type="CDD" id="cd03445">
    <property type="entry name" value="Thioesterase_II_repeat2"/>
    <property type="match status" value="1"/>
</dbReference>
<dbReference type="RefSeq" id="WP_081150826.1">
    <property type="nucleotide sequence ID" value="NZ_CP020465.1"/>
</dbReference>
<proteinExistence type="inferred from homology"/>
<feature type="domain" description="Acyl-CoA thioesterase 2 C-terminal" evidence="9">
    <location>
        <begin position="151"/>
        <end position="281"/>
    </location>
</feature>
<evidence type="ECO:0000256" key="3">
    <source>
        <dbReference type="ARBA" id="ARBA00022801"/>
    </source>
</evidence>
<keyword evidence="12" id="KW-1185">Reference proteome</keyword>
<evidence type="ECO:0000259" key="10">
    <source>
        <dbReference type="Pfam" id="PF13622"/>
    </source>
</evidence>
<organism evidence="11 12">
    <name type="scientific">Cognaticolwellia beringensis</name>
    <dbReference type="NCBI Taxonomy" id="1967665"/>
    <lineage>
        <taxon>Bacteria</taxon>
        <taxon>Pseudomonadati</taxon>
        <taxon>Pseudomonadota</taxon>
        <taxon>Gammaproteobacteria</taxon>
        <taxon>Alteromonadales</taxon>
        <taxon>Colwelliaceae</taxon>
        <taxon>Cognaticolwellia</taxon>
    </lineage>
</organism>
<evidence type="ECO:0000256" key="6">
    <source>
        <dbReference type="ARBA" id="ARBA00050943"/>
    </source>
</evidence>
<evidence type="ECO:0000256" key="2">
    <source>
        <dbReference type="ARBA" id="ARBA00011881"/>
    </source>
</evidence>
<dbReference type="OrthoDB" id="9781019at2"/>
<dbReference type="AlphaFoldDB" id="A0A222G7W0"/>
<gene>
    <name evidence="11" type="primary">tesB</name>
    <name evidence="11" type="ORF">B5D82_08675</name>
</gene>
<comment type="similarity">
    <text evidence="1">Belongs to the C/M/P thioester hydrolase family.</text>
</comment>
<comment type="catalytic activity">
    <reaction evidence="6">
        <text>a fatty acyl-CoA + H2O = a fatty acid + CoA + H(+)</text>
        <dbReference type="Rhea" id="RHEA:16781"/>
        <dbReference type="ChEBI" id="CHEBI:15377"/>
        <dbReference type="ChEBI" id="CHEBI:15378"/>
        <dbReference type="ChEBI" id="CHEBI:28868"/>
        <dbReference type="ChEBI" id="CHEBI:57287"/>
        <dbReference type="ChEBI" id="CHEBI:77636"/>
        <dbReference type="EC" id="3.1.2.20"/>
    </reaction>
    <physiologicalReaction direction="left-to-right" evidence="6">
        <dbReference type="Rhea" id="RHEA:16782"/>
    </physiologicalReaction>
</comment>
<accession>A0A222G7W0</accession>
<dbReference type="InterPro" id="IPR049449">
    <property type="entry name" value="TesB_ACOT8-like_N"/>
</dbReference>
<dbReference type="KEGG" id="cber:B5D82_08675"/>
<dbReference type="Pfam" id="PF13622">
    <property type="entry name" value="4HBT_3"/>
    <property type="match status" value="1"/>
</dbReference>
<dbReference type="InterPro" id="IPR042171">
    <property type="entry name" value="Acyl-CoA_hotdog"/>
</dbReference>
<protein>
    <recommendedName>
        <fullName evidence="7">Acyl-CoA thioesterase 2</fullName>
        <ecNumber evidence="5">3.1.2.20</ecNumber>
    </recommendedName>
    <alternativeName>
        <fullName evidence="8">Thioesterase II</fullName>
    </alternativeName>
</protein>
<dbReference type="FunFam" id="2.40.160.210:FF:000001">
    <property type="entry name" value="Acyl-CoA thioesterase II"/>
    <property type="match status" value="1"/>
</dbReference>
<dbReference type="SUPFAM" id="SSF54637">
    <property type="entry name" value="Thioesterase/thiol ester dehydrase-isomerase"/>
    <property type="match status" value="2"/>
</dbReference>
<dbReference type="Pfam" id="PF02551">
    <property type="entry name" value="Acyl_CoA_thio"/>
    <property type="match status" value="1"/>
</dbReference>
<reference evidence="11 12" key="1">
    <citation type="submission" date="2017-08" db="EMBL/GenBank/DDBJ databases">
        <title>Complete genome of Colwellia sp. NB097-1, a psychrophile bacterium ioslated from Bering Sea.</title>
        <authorList>
            <person name="Chen X."/>
        </authorList>
    </citation>
    <scope>NUCLEOTIDE SEQUENCE [LARGE SCALE GENOMIC DNA]</scope>
    <source>
        <strain evidence="11 12">NB097-1</strain>
    </source>
</reference>
<evidence type="ECO:0000313" key="11">
    <source>
        <dbReference type="EMBL" id="ASP47822.1"/>
    </source>
</evidence>
<feature type="domain" description="Acyl-CoA thioesterase-like N-terminal HotDog" evidence="10">
    <location>
        <begin position="33"/>
        <end position="109"/>
    </location>
</feature>
<dbReference type="PANTHER" id="PTHR11066:SF34">
    <property type="entry name" value="ACYL-COENZYME A THIOESTERASE 8"/>
    <property type="match status" value="1"/>
</dbReference>
<evidence type="ECO:0000313" key="12">
    <source>
        <dbReference type="Proteomes" id="UP000202259"/>
    </source>
</evidence>
<dbReference type="GO" id="GO:0006637">
    <property type="term" value="P:acyl-CoA metabolic process"/>
    <property type="evidence" value="ECO:0007669"/>
    <property type="project" value="InterPro"/>
</dbReference>
<name>A0A222G7W0_9GAMM</name>
<evidence type="ECO:0000256" key="5">
    <source>
        <dbReference type="ARBA" id="ARBA00038894"/>
    </source>
</evidence>
<dbReference type="GO" id="GO:0009062">
    <property type="term" value="P:fatty acid catabolic process"/>
    <property type="evidence" value="ECO:0007669"/>
    <property type="project" value="TreeGrafter"/>
</dbReference>
<dbReference type="Gene3D" id="2.40.160.210">
    <property type="entry name" value="Acyl-CoA thioesterase, double hotdog domain"/>
    <property type="match status" value="1"/>
</dbReference>
<dbReference type="GO" id="GO:0005829">
    <property type="term" value="C:cytosol"/>
    <property type="evidence" value="ECO:0007669"/>
    <property type="project" value="TreeGrafter"/>
</dbReference>
<dbReference type="EC" id="3.1.2.20" evidence="5"/>
<dbReference type="InterPro" id="IPR003703">
    <property type="entry name" value="Acyl_CoA_thio"/>
</dbReference>
<evidence type="ECO:0000259" key="9">
    <source>
        <dbReference type="Pfam" id="PF02551"/>
    </source>
</evidence>
<evidence type="ECO:0000256" key="1">
    <source>
        <dbReference type="ARBA" id="ARBA00006538"/>
    </source>
</evidence>
<dbReference type="InterPro" id="IPR029069">
    <property type="entry name" value="HotDog_dom_sf"/>
</dbReference>
<dbReference type="EMBL" id="CP020465">
    <property type="protein sequence ID" value="ASP47822.1"/>
    <property type="molecule type" value="Genomic_DNA"/>
</dbReference>
<dbReference type="GO" id="GO:0047617">
    <property type="term" value="F:fatty acyl-CoA hydrolase activity"/>
    <property type="evidence" value="ECO:0007669"/>
    <property type="project" value="UniProtKB-EC"/>
</dbReference>
<evidence type="ECO:0000256" key="7">
    <source>
        <dbReference type="ARBA" id="ARBA00071120"/>
    </source>
</evidence>
<evidence type="ECO:0000256" key="4">
    <source>
        <dbReference type="ARBA" id="ARBA00023098"/>
    </source>
</evidence>
<sequence>MGQVLNELSALLKLEVIEQGIYRGDSQDLGFRALFGGQVMGQALSAAQETVAVTHNVHSLHSYFLRPGDATKPVVYQVENIRDGRSFNTRRVNAIQNGQAIFYMTASFQQIEQGFDHQDTMPSVPGPEGLKSYTDFIFDNQESIPEEIRGKFLSEKPIDMRPVEQYNWLKPEKTEAKCQMWIKSNGSLPDDLRIHTYLLAYISDFSFLPTALFPHGVSFWQPNFQLATIDHSMWFHRPFRIDEWLLYCIDSPSASSGRGLVKGQIYNQAGLLVASTMQEGVMRQR</sequence>
<dbReference type="InterPro" id="IPR025652">
    <property type="entry name" value="TesB_C"/>
</dbReference>
<dbReference type="Proteomes" id="UP000202259">
    <property type="component" value="Chromosome"/>
</dbReference>
<dbReference type="PANTHER" id="PTHR11066">
    <property type="entry name" value="ACYL-COA THIOESTERASE"/>
    <property type="match status" value="1"/>
</dbReference>